<dbReference type="InterPro" id="IPR011611">
    <property type="entry name" value="PfkB_dom"/>
</dbReference>
<comment type="caution">
    <text evidence="2">The sequence shown here is derived from an EMBL/GenBank/DDBJ whole genome shotgun (WGS) entry which is preliminary data.</text>
</comment>
<feature type="domain" description="Carbohydrate kinase PfkB" evidence="1">
    <location>
        <begin position="34"/>
        <end position="105"/>
    </location>
</feature>
<dbReference type="AlphaFoldDB" id="A0A0R2Q1B2"/>
<dbReference type="Proteomes" id="UP000054212">
    <property type="component" value="Unassembled WGS sequence"/>
</dbReference>
<sequence length="114" mass="12176">MAENQIRPAVADAIEKSLAQFDELYKSLAENSRQVFVVGEALMDLIPVAGGRISEMVGGGPCNSAKALARLGYSTTFVGGISSDRYGEAIERELLDSGVSLDLCIAQIFQPRLP</sequence>
<evidence type="ECO:0000313" key="2">
    <source>
        <dbReference type="EMBL" id="KRO43902.1"/>
    </source>
</evidence>
<organism evidence="2 3">
    <name type="scientific">Actinobacteria bacterium BACL2 MAG-120813-bin23</name>
    <dbReference type="NCBI Taxonomy" id="1655569"/>
    <lineage>
        <taxon>Bacteria</taxon>
        <taxon>Bacillati</taxon>
        <taxon>Actinomycetota</taxon>
        <taxon>Actinomycetes</taxon>
        <taxon>Actinomycetes incertae sedis</taxon>
        <taxon>ac1 cluster</taxon>
    </lineage>
</organism>
<dbReference type="Gene3D" id="3.40.1190.20">
    <property type="match status" value="1"/>
</dbReference>
<dbReference type="EMBL" id="LIAT01000222">
    <property type="protein sequence ID" value="KRO43902.1"/>
    <property type="molecule type" value="Genomic_DNA"/>
</dbReference>
<reference evidence="2 3" key="1">
    <citation type="submission" date="2015-10" db="EMBL/GenBank/DDBJ databases">
        <title>Metagenome-Assembled Genomes uncover a global brackish microbiome.</title>
        <authorList>
            <person name="Hugerth L.W."/>
            <person name="Larsson J."/>
            <person name="Alneberg J."/>
            <person name="Lindh M.V."/>
            <person name="Legrand C."/>
            <person name="Pinhassi J."/>
            <person name="Andersson A.F."/>
        </authorList>
    </citation>
    <scope>NUCLEOTIDE SEQUENCE [LARGE SCALE GENOMIC DNA]</scope>
    <source>
        <strain evidence="2">BACL2 MAG-120813-bin23</strain>
    </source>
</reference>
<accession>A0A0R2Q1B2</accession>
<protein>
    <recommendedName>
        <fullName evidence="1">Carbohydrate kinase PfkB domain-containing protein</fullName>
    </recommendedName>
</protein>
<dbReference type="Pfam" id="PF00294">
    <property type="entry name" value="PfkB"/>
    <property type="match status" value="1"/>
</dbReference>
<evidence type="ECO:0000259" key="1">
    <source>
        <dbReference type="Pfam" id="PF00294"/>
    </source>
</evidence>
<gene>
    <name evidence="2" type="ORF">ABR61_05170</name>
</gene>
<dbReference type="SUPFAM" id="SSF53613">
    <property type="entry name" value="Ribokinase-like"/>
    <property type="match status" value="1"/>
</dbReference>
<dbReference type="InterPro" id="IPR029056">
    <property type="entry name" value="Ribokinase-like"/>
</dbReference>
<proteinExistence type="predicted"/>
<name>A0A0R2Q1B2_9ACTN</name>
<evidence type="ECO:0000313" key="3">
    <source>
        <dbReference type="Proteomes" id="UP000054212"/>
    </source>
</evidence>